<evidence type="ECO:0000313" key="1">
    <source>
        <dbReference type="EMBL" id="MPN30366.1"/>
    </source>
</evidence>
<accession>A0A645GVS7</accession>
<gene>
    <name evidence="1" type="ORF">SDC9_177837</name>
</gene>
<protein>
    <submittedName>
        <fullName evidence="1">Uncharacterized protein</fullName>
    </submittedName>
</protein>
<organism evidence="1">
    <name type="scientific">bioreactor metagenome</name>
    <dbReference type="NCBI Taxonomy" id="1076179"/>
    <lineage>
        <taxon>unclassified sequences</taxon>
        <taxon>metagenomes</taxon>
        <taxon>ecological metagenomes</taxon>
    </lineage>
</organism>
<proteinExistence type="predicted"/>
<dbReference type="AlphaFoldDB" id="A0A645GVS7"/>
<dbReference type="EMBL" id="VSSQ01081460">
    <property type="protein sequence ID" value="MPN30366.1"/>
    <property type="molecule type" value="Genomic_DNA"/>
</dbReference>
<reference evidence="1" key="1">
    <citation type="submission" date="2019-08" db="EMBL/GenBank/DDBJ databases">
        <authorList>
            <person name="Kucharzyk K."/>
            <person name="Murdoch R.W."/>
            <person name="Higgins S."/>
            <person name="Loffler F."/>
        </authorList>
    </citation>
    <scope>NUCLEOTIDE SEQUENCE</scope>
</reference>
<comment type="caution">
    <text evidence="1">The sequence shown here is derived from an EMBL/GenBank/DDBJ whole genome shotgun (WGS) entry which is preliminary data.</text>
</comment>
<name>A0A645GVS7_9ZZZZ</name>
<sequence>MKFLTVIIGHHIYLYQYTSIGIFDCIVQEVTKNFEKSFLINLDKDILFR</sequence>